<dbReference type="NCBIfam" id="TIGR02595">
    <property type="entry name" value="PEP_CTERM"/>
    <property type="match status" value="1"/>
</dbReference>
<evidence type="ECO:0000259" key="2">
    <source>
        <dbReference type="Pfam" id="PF07589"/>
    </source>
</evidence>
<feature type="chain" id="PRO_5047415555" evidence="1">
    <location>
        <begin position="25"/>
        <end position="189"/>
    </location>
</feature>
<keyword evidence="1" id="KW-0732">Signal</keyword>
<dbReference type="InterPro" id="IPR013424">
    <property type="entry name" value="Ice-binding_C"/>
</dbReference>
<dbReference type="RefSeq" id="WP_315649576.1">
    <property type="nucleotide sequence ID" value="NZ_JAVXZY010000002.1"/>
</dbReference>
<evidence type="ECO:0000313" key="3">
    <source>
        <dbReference type="EMBL" id="MDT8999087.1"/>
    </source>
</evidence>
<feature type="signal peptide" evidence="1">
    <location>
        <begin position="1"/>
        <end position="24"/>
    </location>
</feature>
<comment type="caution">
    <text evidence="3">The sequence shown here is derived from an EMBL/GenBank/DDBJ whole genome shotgun (WGS) entry which is preliminary data.</text>
</comment>
<dbReference type="Proteomes" id="UP001246372">
    <property type="component" value="Unassembled WGS sequence"/>
</dbReference>
<name>A0ABU3P930_9BURK</name>
<reference evidence="3" key="1">
    <citation type="submission" date="2023-09" db="EMBL/GenBank/DDBJ databases">
        <title>Paucibacter sp. APW11 Genome sequencing and assembly.</title>
        <authorList>
            <person name="Kim I."/>
        </authorList>
    </citation>
    <scope>NUCLEOTIDE SEQUENCE</scope>
    <source>
        <strain evidence="3">APW11</strain>
    </source>
</reference>
<evidence type="ECO:0000313" key="4">
    <source>
        <dbReference type="Proteomes" id="UP001246372"/>
    </source>
</evidence>
<keyword evidence="4" id="KW-1185">Reference proteome</keyword>
<organism evidence="3 4">
    <name type="scientific">Roseateles aquae</name>
    <dbReference type="NCBI Taxonomy" id="3077235"/>
    <lineage>
        <taxon>Bacteria</taxon>
        <taxon>Pseudomonadati</taxon>
        <taxon>Pseudomonadota</taxon>
        <taxon>Betaproteobacteria</taxon>
        <taxon>Burkholderiales</taxon>
        <taxon>Sphaerotilaceae</taxon>
        <taxon>Roseateles</taxon>
    </lineage>
</organism>
<dbReference type="Pfam" id="PF07589">
    <property type="entry name" value="PEP-CTERM"/>
    <property type="match status" value="1"/>
</dbReference>
<feature type="domain" description="Ice-binding protein C-terminal" evidence="2">
    <location>
        <begin position="164"/>
        <end position="188"/>
    </location>
</feature>
<sequence length="189" mass="19356">MITTTLARSTLALALGTACLIAQASTGTSTNTLNVDVSHIASQGLLGASGNTVLSLNLGANTQINSLDWDVTLQAFAPSWLSELQVTLSSSDSSSAVSLAPGFGVDQAGSQHFSGHIDLTEQGLNFSVGTDGVLRLEFSERSADGLSPDGLWQSGRLSLGLAPAVPEPASYGLMALGLLAVGAATRRRR</sequence>
<evidence type="ECO:0000256" key="1">
    <source>
        <dbReference type="SAM" id="SignalP"/>
    </source>
</evidence>
<gene>
    <name evidence="3" type="ORF">RQP53_07390</name>
</gene>
<dbReference type="EMBL" id="JAVXZY010000002">
    <property type="protein sequence ID" value="MDT8999087.1"/>
    <property type="molecule type" value="Genomic_DNA"/>
</dbReference>
<accession>A0ABU3P930</accession>
<proteinExistence type="predicted"/>
<protein>
    <submittedName>
        <fullName evidence="3">PEP-CTERM sorting domain-containing protein</fullName>
    </submittedName>
</protein>